<reference evidence="2 3" key="1">
    <citation type="submission" date="2021-06" db="EMBL/GenBank/DDBJ databases">
        <title>Caerostris extrusa draft genome.</title>
        <authorList>
            <person name="Kono N."/>
            <person name="Arakawa K."/>
        </authorList>
    </citation>
    <scope>NUCLEOTIDE SEQUENCE [LARGE SCALE GENOMIC DNA]</scope>
</reference>
<dbReference type="AlphaFoldDB" id="A0AAV4XCT7"/>
<dbReference type="EMBL" id="BPLR01000187">
    <property type="protein sequence ID" value="GIY92726.1"/>
    <property type="molecule type" value="Genomic_DNA"/>
</dbReference>
<evidence type="ECO:0000313" key="2">
    <source>
        <dbReference type="EMBL" id="GIY92726.1"/>
    </source>
</evidence>
<sequence>MDFSSSDPRNPQRFPLKEKCSKPSDARDIDVFKMSLLSEVHSYFYRRRFLHIARSLLGIRDQRKNSGIFSFQSGF</sequence>
<proteinExistence type="predicted"/>
<name>A0AAV4XCT7_CAEEX</name>
<comment type="caution">
    <text evidence="2">The sequence shown here is derived from an EMBL/GenBank/DDBJ whole genome shotgun (WGS) entry which is preliminary data.</text>
</comment>
<gene>
    <name evidence="2" type="ORF">CEXT_151611</name>
</gene>
<feature type="region of interest" description="Disordered" evidence="1">
    <location>
        <begin position="1"/>
        <end position="21"/>
    </location>
</feature>
<protein>
    <submittedName>
        <fullName evidence="2">Uncharacterized protein</fullName>
    </submittedName>
</protein>
<evidence type="ECO:0000313" key="3">
    <source>
        <dbReference type="Proteomes" id="UP001054945"/>
    </source>
</evidence>
<accession>A0AAV4XCT7</accession>
<evidence type="ECO:0000256" key="1">
    <source>
        <dbReference type="SAM" id="MobiDB-lite"/>
    </source>
</evidence>
<organism evidence="2 3">
    <name type="scientific">Caerostris extrusa</name>
    <name type="common">Bark spider</name>
    <name type="synonym">Caerostris bankana</name>
    <dbReference type="NCBI Taxonomy" id="172846"/>
    <lineage>
        <taxon>Eukaryota</taxon>
        <taxon>Metazoa</taxon>
        <taxon>Ecdysozoa</taxon>
        <taxon>Arthropoda</taxon>
        <taxon>Chelicerata</taxon>
        <taxon>Arachnida</taxon>
        <taxon>Araneae</taxon>
        <taxon>Araneomorphae</taxon>
        <taxon>Entelegynae</taxon>
        <taxon>Araneoidea</taxon>
        <taxon>Araneidae</taxon>
        <taxon>Caerostris</taxon>
    </lineage>
</organism>
<keyword evidence="3" id="KW-1185">Reference proteome</keyword>
<dbReference type="Proteomes" id="UP001054945">
    <property type="component" value="Unassembled WGS sequence"/>
</dbReference>